<evidence type="ECO:0000259" key="9">
    <source>
        <dbReference type="Pfam" id="PF00749"/>
    </source>
</evidence>
<comment type="similarity">
    <text evidence="7">Belongs to the class-I aminoacyl-tRNA synthetase family.</text>
</comment>
<evidence type="ECO:0000256" key="4">
    <source>
        <dbReference type="ARBA" id="ARBA00022833"/>
    </source>
</evidence>
<name>A0ABW3Z8Z4_9HYPH</name>
<keyword evidence="3 7" id="KW-0547">Nucleotide-binding</keyword>
<protein>
    <submittedName>
        <fullName evidence="10">Glutamate--tRNA ligase family protein</fullName>
    </submittedName>
</protein>
<evidence type="ECO:0000256" key="6">
    <source>
        <dbReference type="ARBA" id="ARBA00023146"/>
    </source>
</evidence>
<dbReference type="Pfam" id="PF00749">
    <property type="entry name" value="tRNA-synt_1c"/>
    <property type="match status" value="1"/>
</dbReference>
<evidence type="ECO:0000313" key="11">
    <source>
        <dbReference type="Proteomes" id="UP001597171"/>
    </source>
</evidence>
<keyword evidence="11" id="KW-1185">Reference proteome</keyword>
<keyword evidence="4" id="KW-0862">Zinc</keyword>
<organism evidence="10 11">
    <name type="scientific">Methylopila musalis</name>
    <dbReference type="NCBI Taxonomy" id="1134781"/>
    <lineage>
        <taxon>Bacteria</taxon>
        <taxon>Pseudomonadati</taxon>
        <taxon>Pseudomonadota</taxon>
        <taxon>Alphaproteobacteria</taxon>
        <taxon>Hyphomicrobiales</taxon>
        <taxon>Methylopilaceae</taxon>
        <taxon>Methylopila</taxon>
    </lineage>
</organism>
<sequence length="134" mass="14453">MTPTFRFAPSPTGYLHLGHALSAFSVWRAAEAAGGRVLLRIEDIDPIRSKPAYAAAIEEDLVWLGLAWDGPVTRQSERMELYAEALSRLAARDLVYDCRLSRADIAAALRDGALRDPDGAPRLPVAGAEPGDPA</sequence>
<accession>A0ABW3Z8Z4</accession>
<dbReference type="SUPFAM" id="SSF52374">
    <property type="entry name" value="Nucleotidylyl transferase"/>
    <property type="match status" value="1"/>
</dbReference>
<evidence type="ECO:0000256" key="8">
    <source>
        <dbReference type="SAM" id="MobiDB-lite"/>
    </source>
</evidence>
<feature type="region of interest" description="Disordered" evidence="8">
    <location>
        <begin position="114"/>
        <end position="134"/>
    </location>
</feature>
<evidence type="ECO:0000256" key="3">
    <source>
        <dbReference type="ARBA" id="ARBA00022741"/>
    </source>
</evidence>
<dbReference type="InterPro" id="IPR001412">
    <property type="entry name" value="aa-tRNA-synth_I_CS"/>
</dbReference>
<dbReference type="InterPro" id="IPR014729">
    <property type="entry name" value="Rossmann-like_a/b/a_fold"/>
</dbReference>
<dbReference type="InterPro" id="IPR020058">
    <property type="entry name" value="Glu/Gln-tRNA-synth_Ib_cat-dom"/>
</dbReference>
<dbReference type="Gene3D" id="3.40.50.620">
    <property type="entry name" value="HUPs"/>
    <property type="match status" value="1"/>
</dbReference>
<dbReference type="GO" id="GO:0016874">
    <property type="term" value="F:ligase activity"/>
    <property type="evidence" value="ECO:0007669"/>
    <property type="project" value="UniProtKB-KW"/>
</dbReference>
<dbReference type="InterPro" id="IPR000924">
    <property type="entry name" value="Glu/Gln-tRNA-synth"/>
</dbReference>
<proteinExistence type="inferred from homology"/>
<feature type="non-terminal residue" evidence="10">
    <location>
        <position position="134"/>
    </location>
</feature>
<evidence type="ECO:0000256" key="5">
    <source>
        <dbReference type="ARBA" id="ARBA00022840"/>
    </source>
</evidence>
<keyword evidence="5 7" id="KW-0067">ATP-binding</keyword>
<evidence type="ECO:0000256" key="7">
    <source>
        <dbReference type="RuleBase" id="RU363037"/>
    </source>
</evidence>
<dbReference type="InterPro" id="IPR049940">
    <property type="entry name" value="GluQ/Sye"/>
</dbReference>
<keyword evidence="1 7" id="KW-0436">Ligase</keyword>
<feature type="domain" description="Glutamyl/glutaminyl-tRNA synthetase class Ib catalytic" evidence="9">
    <location>
        <begin position="6"/>
        <end position="104"/>
    </location>
</feature>
<keyword evidence="7" id="KW-0648">Protein biosynthesis</keyword>
<dbReference type="RefSeq" id="WP_378775962.1">
    <property type="nucleotide sequence ID" value="NZ_JBHTMX010000118.1"/>
</dbReference>
<evidence type="ECO:0000256" key="1">
    <source>
        <dbReference type="ARBA" id="ARBA00022598"/>
    </source>
</evidence>
<dbReference type="PANTHER" id="PTHR43311">
    <property type="entry name" value="GLUTAMATE--TRNA LIGASE"/>
    <property type="match status" value="1"/>
</dbReference>
<dbReference type="Proteomes" id="UP001597171">
    <property type="component" value="Unassembled WGS sequence"/>
</dbReference>
<dbReference type="PANTHER" id="PTHR43311:SF1">
    <property type="entry name" value="GLUTAMYL-Q TRNA(ASP) SYNTHETASE"/>
    <property type="match status" value="1"/>
</dbReference>
<dbReference type="PRINTS" id="PR00987">
    <property type="entry name" value="TRNASYNTHGLU"/>
</dbReference>
<reference evidence="11" key="1">
    <citation type="journal article" date="2019" name="Int. J. Syst. Evol. Microbiol.">
        <title>The Global Catalogue of Microorganisms (GCM) 10K type strain sequencing project: providing services to taxonomists for standard genome sequencing and annotation.</title>
        <authorList>
            <consortium name="The Broad Institute Genomics Platform"/>
            <consortium name="The Broad Institute Genome Sequencing Center for Infectious Disease"/>
            <person name="Wu L."/>
            <person name="Ma J."/>
        </authorList>
    </citation>
    <scope>NUCLEOTIDE SEQUENCE [LARGE SCALE GENOMIC DNA]</scope>
    <source>
        <strain evidence="11">CCUG 61696</strain>
    </source>
</reference>
<dbReference type="EMBL" id="JBHTMX010000118">
    <property type="protein sequence ID" value="MFD1332753.1"/>
    <property type="molecule type" value="Genomic_DNA"/>
</dbReference>
<dbReference type="PROSITE" id="PS00178">
    <property type="entry name" value="AA_TRNA_LIGASE_I"/>
    <property type="match status" value="1"/>
</dbReference>
<comment type="caution">
    <text evidence="10">The sequence shown here is derived from an EMBL/GenBank/DDBJ whole genome shotgun (WGS) entry which is preliminary data.</text>
</comment>
<evidence type="ECO:0000313" key="10">
    <source>
        <dbReference type="EMBL" id="MFD1332753.1"/>
    </source>
</evidence>
<gene>
    <name evidence="10" type="ORF">ACFQ4O_12165</name>
</gene>
<evidence type="ECO:0000256" key="2">
    <source>
        <dbReference type="ARBA" id="ARBA00022723"/>
    </source>
</evidence>
<keyword evidence="6 7" id="KW-0030">Aminoacyl-tRNA synthetase</keyword>
<keyword evidence="2" id="KW-0479">Metal-binding</keyword>